<dbReference type="InterPro" id="IPR038770">
    <property type="entry name" value="Na+/solute_symporter_sf"/>
</dbReference>
<sequence length="1696" mass="183321">MSLDAPPTGAHGEVTVNRSQFCFPPNNSAATSSGIFAGDDPLKFYFPLLLYHVCIVFALSRAIHTQLRRRANVPIVISQILAGALLGPSLLGRVLPRVGELFATPEGWVQINTVGGYAFMLQIFIIGVKTDLGMIVKSGKKAVAIAFCGTAGPHLAMFAAGAALKARVPAPWKATFMLTNLNSWWSLSAFIVVCCTLDDLNLLSSKLGRLAMSAALIGDFANTFSIAGVTSYLLASSPSEKIQRIGFMSLITFSVFIGFMALVARPTILRIMRDVPEGGLLCESRLVAVLLIAITCSFAGEILGLHATYGPFMLGLMLPGGAPLGVTMAERLDRLVAGVLMPLLFAQGGMRLDVFKLADASTCLLLEVFLVVGAVAKFVSCMLPCLYCGMSHREAFIIGLMMNFKGITEVVYASAFMDAKVFDDQVYATFMINVLVVGATTASVVKNMYHPEEKYVAYRRRTVQHKKLGEELRVLACVHSQADVEPMLALLDASSPTPVSPIAVYLVHLAPLAGLTSSVLRPFKHGDRNCVPSGGTDSERIVNAFQFFVQQRPLGSASLLPYVCIAPYATMHDDVCAVALEKRATLIVVPFHKRLAIDGSIENTVANAGAIQAANVNVINYSPCSVAILVDRGSLSVLPAAGPVDDTDGFPHRVALYFLGGPDDRESLALATYMAEDALIGLTVFRFVLPPEWHKGGDAEENQLDEEVVQEFVRRWVDDQRLVYSENVVCGSDEMVAVIRRTSPAFDLLMVGRRRESPVSPLTAGISDWSEHLELGVLGDLLTSTDFDCRVSTLVVQQQTRTAAGEIRQSPEKNAEQRPESEGHSPWRAILHAIIHAPWKIPRSSRHSIPCPLHPHAPLPDRRPPMSQQAPPTVAHLHGEVTVNRSLFCFPPNNSAATSSGVFAGDDPLKFYFPLFLIHVCTVFTTSRAIHGLLRRANVPLVISQILVRLMIEAGALLGPSFLGRVLPQVGELFVMPEGWVQINTVGGYAFMLQIFIIGVKTDLAVFVKTGKKAIAIAIFGTAAPHVAMLATCAAFETRMPAAWKASPMMLTGLSSSWSLSAFIVICCTLDNLNLLSSKLGRLAMSAALIGDFANNFAIAGITSIMLASSPSEKMQRIGFLSIVTFSMFIVFLVFVARPAILRLMRDVPEGALLCEARLVAVLLITIICSFASEILGLHATYGPFMLGLMLPGGAPLGVTLAERLERLVAGVLLPLMFAQGGMRLDVYKLADVSTCLLLEVFLVVGAVAKFVTCMLPCLYCGMSPREAFIVGLMMNFKGITDVVYGSGFMDAKIFDEQVYAAFMINVLVVGATTASVVKNMYHPEEKYVAYQRRTVQHKKLGEELRVLACVHSQADVKPMLGLLDASSPTPVSPISVYLLHLAPLAGLTTSVLRPFKHGDRNCVPSGGTDSERIVNAFQFFVQQRPLGSASLLPYVCIAPYATMHDDVCAVALEKRATLIVVPFHKRLAIDGSVENTTTNAGDVQAANINVINYCPCSVAILVDRGSLSVVTGAVDDADGFPHRVALYFLGGPDDREALALAMYMAEDASIGLTVFRFVLPQEMRKGGDAEEDQLDEEALQEYVRRSVDDQRLVFSENVVSSSDEMADVIRKASPASDLLIVGRRAKSPESPLTAGISEWSEHLELGVLGDLLTSTDFGCRVSTLVVQQQTRAAAGEICQSPEKKAEQRPESDGHV</sequence>
<feature type="transmembrane region" description="Helical" evidence="13">
    <location>
        <begin position="285"/>
        <end position="303"/>
    </location>
</feature>
<dbReference type="FunFam" id="3.40.50.12370:FF:000002">
    <property type="entry name" value="Cation/H(+) antiporter 14"/>
    <property type="match status" value="2"/>
</dbReference>
<feature type="transmembrane region" description="Helical" evidence="13">
    <location>
        <begin position="1083"/>
        <end position="1106"/>
    </location>
</feature>
<feature type="transmembrane region" description="Helical" evidence="13">
    <location>
        <begin position="210"/>
        <end position="233"/>
    </location>
</feature>
<feature type="domain" description="Cation/H+ exchanger transmembrane" evidence="14">
    <location>
        <begin position="67"/>
        <end position="437"/>
    </location>
</feature>
<dbReference type="Gene3D" id="1.20.1530.20">
    <property type="match status" value="2"/>
</dbReference>
<dbReference type="InterPro" id="IPR057291">
    <property type="entry name" value="CHX17_2nd"/>
</dbReference>
<evidence type="ECO:0000256" key="6">
    <source>
        <dbReference type="ARBA" id="ARBA00022692"/>
    </source>
</evidence>
<evidence type="ECO:0000256" key="1">
    <source>
        <dbReference type="ARBA" id="ARBA00003198"/>
    </source>
</evidence>
<dbReference type="Gene3D" id="3.40.50.12370">
    <property type="match status" value="1"/>
</dbReference>
<dbReference type="GO" id="GO:0015297">
    <property type="term" value="F:antiporter activity"/>
    <property type="evidence" value="ECO:0007669"/>
    <property type="project" value="InterPro"/>
</dbReference>
<feature type="transmembrane region" description="Helical" evidence="13">
    <location>
        <begin position="107"/>
        <end position="130"/>
    </location>
</feature>
<feature type="transmembrane region" description="Helical" evidence="13">
    <location>
        <begin position="1237"/>
        <end position="1261"/>
    </location>
</feature>
<evidence type="ECO:0000259" key="16">
    <source>
        <dbReference type="Pfam" id="PF23259"/>
    </source>
</evidence>
<dbReference type="Pfam" id="PF23256">
    <property type="entry name" value="CHX17_2nd"/>
    <property type="match status" value="2"/>
</dbReference>
<feature type="transmembrane region" description="Helical" evidence="13">
    <location>
        <begin position="395"/>
        <end position="415"/>
    </location>
</feature>
<gene>
    <name evidence="17" type="ORF">BAE44_0011599</name>
</gene>
<dbReference type="InterPro" id="IPR006153">
    <property type="entry name" value="Cation/H_exchanger_TM"/>
</dbReference>
<feature type="transmembrane region" description="Helical" evidence="13">
    <location>
        <begin position="427"/>
        <end position="445"/>
    </location>
</feature>
<dbReference type="GO" id="GO:1902600">
    <property type="term" value="P:proton transmembrane transport"/>
    <property type="evidence" value="ECO:0007669"/>
    <property type="project" value="InterPro"/>
</dbReference>
<evidence type="ECO:0000256" key="11">
    <source>
        <dbReference type="ARBA" id="ARBA00038341"/>
    </source>
</evidence>
<feature type="transmembrane region" description="Helical" evidence="13">
    <location>
        <begin position="44"/>
        <end position="63"/>
    </location>
</feature>
<feature type="domain" description="Cation/H(+) antiporter central" evidence="15">
    <location>
        <begin position="1377"/>
        <end position="1506"/>
    </location>
</feature>
<keyword evidence="8 13" id="KW-1133">Transmembrane helix</keyword>
<name>A0A1E5VQG9_9POAL</name>
<comment type="subcellular location">
    <subcellularLocation>
        <location evidence="3">Membrane</location>
        <topology evidence="3">Multi-pass membrane protein</topology>
    </subcellularLocation>
    <subcellularLocation>
        <location evidence="2">Plastid</location>
        <location evidence="2">Chloroplast envelope</location>
    </subcellularLocation>
</comment>
<dbReference type="EMBL" id="LWDX02032646">
    <property type="protein sequence ID" value="OEL27378.1"/>
    <property type="molecule type" value="Genomic_DNA"/>
</dbReference>
<feature type="compositionally biased region" description="Basic and acidic residues" evidence="12">
    <location>
        <begin position="809"/>
        <end position="823"/>
    </location>
</feature>
<dbReference type="FunFam" id="1.20.1530.20:FF:000028">
    <property type="entry name" value="Cation/H(+) antiporter 14"/>
    <property type="match status" value="1"/>
</dbReference>
<evidence type="ECO:0000256" key="4">
    <source>
        <dbReference type="ARBA" id="ARBA00022448"/>
    </source>
</evidence>
<comment type="caution">
    <text evidence="17">The sequence shown here is derived from an EMBL/GenBank/DDBJ whole genome shotgun (WGS) entry which is preliminary data.</text>
</comment>
<feature type="transmembrane region" description="Helical" evidence="13">
    <location>
        <begin position="987"/>
        <end position="1008"/>
    </location>
</feature>
<reference evidence="17 18" key="1">
    <citation type="submission" date="2016-09" db="EMBL/GenBank/DDBJ databases">
        <title>The draft genome of Dichanthelium oligosanthes: A C3 panicoid grass species.</title>
        <authorList>
            <person name="Studer A.J."/>
            <person name="Schnable J.C."/>
            <person name="Brutnell T.P."/>
        </authorList>
    </citation>
    <scope>NUCLEOTIDE SEQUENCE [LARGE SCALE GENOMIC DNA]</scope>
    <source>
        <strain evidence="18">cv. Kellogg 1175</strain>
        <tissue evidence="17">Leaf</tissue>
    </source>
</reference>
<evidence type="ECO:0000313" key="18">
    <source>
        <dbReference type="Proteomes" id="UP000095767"/>
    </source>
</evidence>
<feature type="transmembrane region" description="Helical" evidence="13">
    <location>
        <begin position="1157"/>
        <end position="1176"/>
    </location>
</feature>
<keyword evidence="4" id="KW-0813">Transport</keyword>
<keyword evidence="10 13" id="KW-0472">Membrane</keyword>
<feature type="transmembrane region" description="Helical" evidence="13">
    <location>
        <begin position="75"/>
        <end position="95"/>
    </location>
</feature>
<dbReference type="GO" id="GO:0006885">
    <property type="term" value="P:regulation of pH"/>
    <property type="evidence" value="ECO:0007669"/>
    <property type="project" value="TreeGrafter"/>
</dbReference>
<feature type="domain" description="Cation/H(+) antiporter C-terminal" evidence="16">
    <location>
        <begin position="654"/>
        <end position="800"/>
    </location>
</feature>
<dbReference type="OrthoDB" id="1889525at2759"/>
<feature type="domain" description="Cation/H+ exchanger transmembrane" evidence="14">
    <location>
        <begin position="934"/>
        <end position="1310"/>
    </location>
</feature>
<organism evidence="17 18">
    <name type="scientific">Dichanthelium oligosanthes</name>
    <dbReference type="NCBI Taxonomy" id="888268"/>
    <lineage>
        <taxon>Eukaryota</taxon>
        <taxon>Viridiplantae</taxon>
        <taxon>Streptophyta</taxon>
        <taxon>Embryophyta</taxon>
        <taxon>Tracheophyta</taxon>
        <taxon>Spermatophyta</taxon>
        <taxon>Magnoliopsida</taxon>
        <taxon>Liliopsida</taxon>
        <taxon>Poales</taxon>
        <taxon>Poaceae</taxon>
        <taxon>PACMAD clade</taxon>
        <taxon>Panicoideae</taxon>
        <taxon>Panicodae</taxon>
        <taxon>Paniceae</taxon>
        <taxon>Dichantheliinae</taxon>
        <taxon>Dichanthelium</taxon>
    </lineage>
</organism>
<evidence type="ECO:0000256" key="13">
    <source>
        <dbReference type="SAM" id="Phobius"/>
    </source>
</evidence>
<feature type="transmembrane region" description="Helical" evidence="13">
    <location>
        <begin position="1057"/>
        <end position="1076"/>
    </location>
</feature>
<proteinExistence type="inferred from homology"/>
<evidence type="ECO:0000256" key="9">
    <source>
        <dbReference type="ARBA" id="ARBA00023065"/>
    </source>
</evidence>
<evidence type="ECO:0000256" key="7">
    <source>
        <dbReference type="ARBA" id="ARBA00022958"/>
    </source>
</evidence>
<feature type="transmembrane region" description="Helical" evidence="13">
    <location>
        <begin position="245"/>
        <end position="264"/>
    </location>
</feature>
<dbReference type="Proteomes" id="UP000095767">
    <property type="component" value="Unassembled WGS sequence"/>
</dbReference>
<feature type="transmembrane region" description="Helical" evidence="13">
    <location>
        <begin position="1015"/>
        <end position="1037"/>
    </location>
</feature>
<evidence type="ECO:0000256" key="2">
    <source>
        <dbReference type="ARBA" id="ARBA00004119"/>
    </source>
</evidence>
<keyword evidence="5" id="KW-0633">Potassium transport</keyword>
<feature type="transmembrane region" description="Helical" evidence="13">
    <location>
        <begin position="1299"/>
        <end position="1318"/>
    </location>
</feature>
<evidence type="ECO:0000313" key="17">
    <source>
        <dbReference type="EMBL" id="OEL27378.1"/>
    </source>
</evidence>
<dbReference type="GO" id="GO:0016020">
    <property type="term" value="C:membrane"/>
    <property type="evidence" value="ECO:0007669"/>
    <property type="project" value="UniProtKB-SubCell"/>
</dbReference>
<feature type="compositionally biased region" description="Basic and acidic residues" evidence="12">
    <location>
        <begin position="1682"/>
        <end position="1696"/>
    </location>
</feature>
<keyword evidence="18" id="KW-1185">Reference proteome</keyword>
<comment type="similarity">
    <text evidence="11">Belongs to the monovalent cation:proton antiporter 2 (CPA2) transporter (TC 2.A.37) family. CHX (TC 2.A.37.4) subfamily.</text>
</comment>
<dbReference type="GO" id="GO:0012505">
    <property type="term" value="C:endomembrane system"/>
    <property type="evidence" value="ECO:0007669"/>
    <property type="project" value="TreeGrafter"/>
</dbReference>
<feature type="transmembrane region" description="Helical" evidence="13">
    <location>
        <begin position="1118"/>
        <end position="1137"/>
    </location>
</feature>
<feature type="domain" description="Cation/H(+) antiporter central" evidence="15">
    <location>
        <begin position="503"/>
        <end position="633"/>
    </location>
</feature>
<dbReference type="GO" id="GO:0006813">
    <property type="term" value="P:potassium ion transport"/>
    <property type="evidence" value="ECO:0007669"/>
    <property type="project" value="UniProtKB-KW"/>
</dbReference>
<feature type="transmembrane region" description="Helical" evidence="13">
    <location>
        <begin position="946"/>
        <end position="967"/>
    </location>
</feature>
<evidence type="ECO:0000259" key="14">
    <source>
        <dbReference type="Pfam" id="PF00999"/>
    </source>
</evidence>
<accession>A0A1E5VQG9</accession>
<dbReference type="PANTHER" id="PTHR32468">
    <property type="entry name" value="CATION/H + ANTIPORTER"/>
    <property type="match status" value="1"/>
</dbReference>
<feature type="region of interest" description="Disordered" evidence="12">
    <location>
        <begin position="1673"/>
        <end position="1696"/>
    </location>
</feature>
<dbReference type="Pfam" id="PF00999">
    <property type="entry name" value="Na_H_Exchanger"/>
    <property type="match status" value="2"/>
</dbReference>
<dbReference type="PANTHER" id="PTHR32468:SF102">
    <property type="entry name" value="OS08G0117800 PROTEIN"/>
    <property type="match status" value="1"/>
</dbReference>
<dbReference type="InterPro" id="IPR057290">
    <property type="entry name" value="CHX17_C"/>
</dbReference>
<keyword evidence="7" id="KW-0630">Potassium</keyword>
<evidence type="ECO:0000256" key="3">
    <source>
        <dbReference type="ARBA" id="ARBA00004141"/>
    </source>
</evidence>
<evidence type="ECO:0000256" key="8">
    <source>
        <dbReference type="ARBA" id="ARBA00022989"/>
    </source>
</evidence>
<feature type="transmembrane region" description="Helical" evidence="13">
    <location>
        <begin position="364"/>
        <end position="388"/>
    </location>
</feature>
<protein>
    <submittedName>
        <fullName evidence="17">Cation/H(+) antiporter 15</fullName>
    </submittedName>
</protein>
<evidence type="ECO:0000256" key="5">
    <source>
        <dbReference type="ARBA" id="ARBA00022538"/>
    </source>
</evidence>
<evidence type="ECO:0000259" key="15">
    <source>
        <dbReference type="Pfam" id="PF23256"/>
    </source>
</evidence>
<comment type="function">
    <text evidence="1">May function as sodium-coupled metabolite transporter across the chloroplast envelope.</text>
</comment>
<feature type="transmembrane region" description="Helical" evidence="13">
    <location>
        <begin position="184"/>
        <end position="203"/>
    </location>
</feature>
<feature type="transmembrane region" description="Helical" evidence="13">
    <location>
        <begin position="142"/>
        <end position="164"/>
    </location>
</feature>
<keyword evidence="9" id="KW-0406">Ion transport</keyword>
<feature type="region of interest" description="Disordered" evidence="12">
    <location>
        <begin position="800"/>
        <end position="823"/>
    </location>
</feature>
<evidence type="ECO:0000256" key="12">
    <source>
        <dbReference type="SAM" id="MobiDB-lite"/>
    </source>
</evidence>
<keyword evidence="6 13" id="KW-0812">Transmembrane</keyword>
<dbReference type="Pfam" id="PF23259">
    <property type="entry name" value="CHX17_C"/>
    <property type="match status" value="2"/>
</dbReference>
<dbReference type="GO" id="GO:0009941">
    <property type="term" value="C:chloroplast envelope"/>
    <property type="evidence" value="ECO:0007669"/>
    <property type="project" value="UniProtKB-SubCell"/>
</dbReference>
<dbReference type="InterPro" id="IPR050794">
    <property type="entry name" value="CPA2_transporter"/>
</dbReference>
<evidence type="ECO:0000256" key="10">
    <source>
        <dbReference type="ARBA" id="ARBA00023136"/>
    </source>
</evidence>
<feature type="domain" description="Cation/H(+) antiporter C-terminal" evidence="16">
    <location>
        <begin position="1525"/>
        <end position="1671"/>
    </location>
</feature>